<feature type="non-terminal residue" evidence="15">
    <location>
        <position position="356"/>
    </location>
</feature>
<evidence type="ECO:0000256" key="8">
    <source>
        <dbReference type="ARBA" id="ARBA00036478"/>
    </source>
</evidence>
<comment type="catalytic activity">
    <reaction evidence="10">
        <text>1,2-dihexadecanoyl-sn-glycero-3-phospho-(1D-myo-inositol-5-phosphate) + GTP = 1,2-dihexadecanoyl-sn-glycero-3-phospho-(1D-myo-inositol-4,5-bisphosphate) + GDP + H(+)</text>
        <dbReference type="Rhea" id="RHEA:55964"/>
        <dbReference type="ChEBI" id="CHEBI:15378"/>
        <dbReference type="ChEBI" id="CHEBI:37565"/>
        <dbReference type="ChEBI" id="CHEBI:58189"/>
        <dbReference type="ChEBI" id="CHEBI:83423"/>
        <dbReference type="ChEBI" id="CHEBI:84968"/>
    </reaction>
    <physiologicalReaction direction="left-to-right" evidence="10">
        <dbReference type="Rhea" id="RHEA:55965"/>
    </physiologicalReaction>
</comment>
<feature type="compositionally biased region" description="Polar residues" evidence="13">
    <location>
        <begin position="286"/>
        <end position="296"/>
    </location>
</feature>
<dbReference type="InterPro" id="IPR023610">
    <property type="entry name" value="PInositol-4/5-P-5/4-kinase"/>
</dbReference>
<comment type="catalytic activity">
    <reaction evidence="9">
        <text>a 1,2-diacyl-sn-glycero-3-phospho-(1D-myo-inositol-5-phosphate) + ATP = a 1,2-diacyl-sn-glycero-3-phospho-(1D-myo-inositol-4,5-bisphosphate) + ADP + H(+)</text>
        <dbReference type="Rhea" id="RHEA:12280"/>
        <dbReference type="ChEBI" id="CHEBI:15378"/>
        <dbReference type="ChEBI" id="CHEBI:30616"/>
        <dbReference type="ChEBI" id="CHEBI:57795"/>
        <dbReference type="ChEBI" id="CHEBI:58456"/>
        <dbReference type="ChEBI" id="CHEBI:456216"/>
        <dbReference type="EC" id="2.7.1.149"/>
    </reaction>
    <physiologicalReaction direction="left-to-right" evidence="9">
        <dbReference type="Rhea" id="RHEA:12281"/>
    </physiologicalReaction>
</comment>
<dbReference type="SUPFAM" id="SSF56104">
    <property type="entry name" value="SAICAR synthase-like"/>
    <property type="match status" value="1"/>
</dbReference>
<keyword evidence="4 12" id="KW-0547">Nucleotide-binding</keyword>
<keyword evidence="16" id="KW-1185">Reference proteome</keyword>
<evidence type="ECO:0000256" key="11">
    <source>
        <dbReference type="ARBA" id="ARBA00039039"/>
    </source>
</evidence>
<dbReference type="Gene3D" id="3.30.800.10">
    <property type="entry name" value="Phosphatidylinositol Phosphate Kinase II Beta"/>
    <property type="match status" value="1"/>
</dbReference>
<feature type="region of interest" description="Disordered" evidence="13">
    <location>
        <begin position="286"/>
        <end position="305"/>
    </location>
</feature>
<keyword evidence="7" id="KW-0443">Lipid metabolism</keyword>
<keyword evidence="5 12" id="KW-0418">Kinase</keyword>
<feature type="domain" description="PIPK" evidence="14">
    <location>
        <begin position="25"/>
        <end position="356"/>
    </location>
</feature>
<reference evidence="15 16" key="1">
    <citation type="submission" date="2024-11" db="EMBL/GenBank/DDBJ databases">
        <title>Adaptive evolution of stress response genes in parasites aligns with host niche diversity.</title>
        <authorList>
            <person name="Hahn C."/>
            <person name="Resl P."/>
        </authorList>
    </citation>
    <scope>NUCLEOTIDE SEQUENCE [LARGE SCALE GENOMIC DNA]</scope>
    <source>
        <strain evidence="15">EGGRZ-B1_66</strain>
        <tissue evidence="15">Body</tissue>
    </source>
</reference>
<keyword evidence="6 12" id="KW-0067">ATP-binding</keyword>
<dbReference type="PROSITE" id="PS51455">
    <property type="entry name" value="PIPK"/>
    <property type="match status" value="1"/>
</dbReference>
<dbReference type="Pfam" id="PF01504">
    <property type="entry name" value="PIP5K"/>
    <property type="match status" value="1"/>
</dbReference>
<dbReference type="AlphaFoldDB" id="A0ABD2PVX4"/>
<dbReference type="Proteomes" id="UP001626550">
    <property type="component" value="Unassembled WGS sequence"/>
</dbReference>
<evidence type="ECO:0000256" key="10">
    <source>
        <dbReference type="ARBA" id="ARBA00036950"/>
    </source>
</evidence>
<evidence type="ECO:0000256" key="12">
    <source>
        <dbReference type="PROSITE-ProRule" id="PRU00781"/>
    </source>
</evidence>
<evidence type="ECO:0000256" key="7">
    <source>
        <dbReference type="ARBA" id="ARBA00023098"/>
    </source>
</evidence>
<gene>
    <name evidence="15" type="primary">PIP4K2A</name>
    <name evidence="15" type="ORF">Ciccas_009825</name>
</gene>
<proteinExistence type="predicted"/>
<sequence>MDVSMLRSKQKKIKSYRPKLKVFRSSEPLKSVLMWGINYSHNALLHVKPHAVFVLDDFKSFLKIKASNHNFDRENMPSKYKYKEYSPMVFEAIRRKFKVDPADYLESFTYNEPEWDRMVGKSGSKFMVTYNRHYVIKTIQSDDLLQLQSILEKYYEYIVQCSGNTLLPQFLGLYRVTVSDQETYLLVMRNVFSPRLAVHSKYDLKGTSVDREANEKEKNKPMPTLKDTDFLNEMSKINVGPQSKADLMRKLERDIQFLEHNNLTNYSVLVGVHDLDSPNKLLEQASVMQSDPGVTSDQEDPRRQSIPDPVAFAYDLNQLRNKQNLVSAGDGMGAIVEVLKRQGVTHQPQSGPVCLG</sequence>
<evidence type="ECO:0000256" key="2">
    <source>
        <dbReference type="ARBA" id="ARBA00022490"/>
    </source>
</evidence>
<evidence type="ECO:0000256" key="6">
    <source>
        <dbReference type="ARBA" id="ARBA00022840"/>
    </source>
</evidence>
<dbReference type="InterPro" id="IPR027484">
    <property type="entry name" value="PInositol-4-P-5-kinase_N"/>
</dbReference>
<evidence type="ECO:0000256" key="13">
    <source>
        <dbReference type="SAM" id="MobiDB-lite"/>
    </source>
</evidence>
<comment type="subcellular location">
    <subcellularLocation>
        <location evidence="1">Cytoplasm</location>
    </subcellularLocation>
</comment>
<name>A0ABD2PVX4_9PLAT</name>
<dbReference type="GO" id="GO:0005737">
    <property type="term" value="C:cytoplasm"/>
    <property type="evidence" value="ECO:0007669"/>
    <property type="project" value="UniProtKB-SubCell"/>
</dbReference>
<accession>A0ABD2PVX4</accession>
<dbReference type="InterPro" id="IPR002498">
    <property type="entry name" value="PInositol-4-P-4/5-kinase_core"/>
</dbReference>
<evidence type="ECO:0000256" key="1">
    <source>
        <dbReference type="ARBA" id="ARBA00004496"/>
    </source>
</evidence>
<keyword evidence="3 12" id="KW-0808">Transferase</keyword>
<keyword evidence="2" id="KW-0963">Cytoplasm</keyword>
<dbReference type="Gene3D" id="3.30.810.10">
    <property type="entry name" value="2-Layer Sandwich"/>
    <property type="match status" value="1"/>
</dbReference>
<dbReference type="SMART" id="SM00330">
    <property type="entry name" value="PIPKc"/>
    <property type="match status" value="1"/>
</dbReference>
<evidence type="ECO:0000259" key="14">
    <source>
        <dbReference type="PROSITE" id="PS51455"/>
    </source>
</evidence>
<dbReference type="EC" id="2.7.1.149" evidence="11"/>
<dbReference type="GO" id="GO:0046488">
    <property type="term" value="P:phosphatidylinositol metabolic process"/>
    <property type="evidence" value="ECO:0007669"/>
    <property type="project" value="UniProtKB-UniRule"/>
</dbReference>
<protein>
    <recommendedName>
        <fullName evidence="11">1-phosphatidylinositol-5-phosphate 4-kinase</fullName>
        <ecNumber evidence="11">2.7.1.149</ecNumber>
    </recommendedName>
</protein>
<comment type="caution">
    <text evidence="15">The sequence shown here is derived from an EMBL/GenBank/DDBJ whole genome shotgun (WGS) entry which is preliminary data.</text>
</comment>
<evidence type="ECO:0000256" key="3">
    <source>
        <dbReference type="ARBA" id="ARBA00022679"/>
    </source>
</evidence>
<comment type="catalytic activity">
    <reaction evidence="8">
        <text>1,2-dihexadecanoyl-sn-glycero-3-phospho-(1D-myo-inositol-5-phosphate) + ATP = 1,2-dihexadecanoyl-sn-glycero-3-phospho-(1D-myo-inositol-4,5-bisphosphate) + ADP + H(+)</text>
        <dbReference type="Rhea" id="RHEA:55992"/>
        <dbReference type="ChEBI" id="CHEBI:15378"/>
        <dbReference type="ChEBI" id="CHEBI:30616"/>
        <dbReference type="ChEBI" id="CHEBI:83423"/>
        <dbReference type="ChEBI" id="CHEBI:84968"/>
        <dbReference type="ChEBI" id="CHEBI:456216"/>
    </reaction>
    <physiologicalReaction direction="left-to-right" evidence="8">
        <dbReference type="Rhea" id="RHEA:55993"/>
    </physiologicalReaction>
</comment>
<evidence type="ECO:0000313" key="15">
    <source>
        <dbReference type="EMBL" id="KAL3311594.1"/>
    </source>
</evidence>
<dbReference type="PANTHER" id="PTHR23086:SF8">
    <property type="entry name" value="PHOSPHATIDYLINOSITOL 5-PHOSPHATE 4-KINASE, ISOFORM A"/>
    <property type="match status" value="1"/>
</dbReference>
<dbReference type="EMBL" id="JBJKFK010002125">
    <property type="protein sequence ID" value="KAL3311594.1"/>
    <property type="molecule type" value="Genomic_DNA"/>
</dbReference>
<dbReference type="InterPro" id="IPR027483">
    <property type="entry name" value="PInositol-4-P-4/5-kinase_C_sf"/>
</dbReference>
<evidence type="ECO:0000313" key="16">
    <source>
        <dbReference type="Proteomes" id="UP001626550"/>
    </source>
</evidence>
<dbReference type="GO" id="GO:0016309">
    <property type="term" value="F:1-phosphatidylinositol-5-phosphate 4-kinase activity"/>
    <property type="evidence" value="ECO:0007669"/>
    <property type="project" value="UniProtKB-EC"/>
</dbReference>
<dbReference type="GO" id="GO:0005524">
    <property type="term" value="F:ATP binding"/>
    <property type="evidence" value="ECO:0007669"/>
    <property type="project" value="UniProtKB-UniRule"/>
</dbReference>
<dbReference type="FunFam" id="3.30.800.10:FF:000002">
    <property type="entry name" value="Phosphatidylinositol 5-phosphate 4-kinase type-2 beta"/>
    <property type="match status" value="1"/>
</dbReference>
<evidence type="ECO:0000256" key="4">
    <source>
        <dbReference type="ARBA" id="ARBA00022741"/>
    </source>
</evidence>
<dbReference type="PANTHER" id="PTHR23086">
    <property type="entry name" value="PHOSPHATIDYLINOSITOL-4-PHOSPHATE 5-KINASE"/>
    <property type="match status" value="1"/>
</dbReference>
<evidence type="ECO:0000256" key="9">
    <source>
        <dbReference type="ARBA" id="ARBA00036698"/>
    </source>
</evidence>
<evidence type="ECO:0000256" key="5">
    <source>
        <dbReference type="ARBA" id="ARBA00022777"/>
    </source>
</evidence>
<organism evidence="15 16">
    <name type="scientific">Cichlidogyrus casuarinus</name>
    <dbReference type="NCBI Taxonomy" id="1844966"/>
    <lineage>
        <taxon>Eukaryota</taxon>
        <taxon>Metazoa</taxon>
        <taxon>Spiralia</taxon>
        <taxon>Lophotrochozoa</taxon>
        <taxon>Platyhelminthes</taxon>
        <taxon>Monogenea</taxon>
        <taxon>Monopisthocotylea</taxon>
        <taxon>Dactylogyridea</taxon>
        <taxon>Ancyrocephalidae</taxon>
        <taxon>Cichlidogyrus</taxon>
    </lineage>
</organism>